<evidence type="ECO:0000256" key="1">
    <source>
        <dbReference type="PROSITE-ProRule" id="PRU00420"/>
    </source>
</evidence>
<reference evidence="2 3" key="1">
    <citation type="submission" date="2017-12" db="EMBL/GenBank/DDBJ databases">
        <title>Phylogenetic diversity of female urinary microbiome.</title>
        <authorList>
            <person name="Thomas-White K."/>
            <person name="Wolfe A.J."/>
        </authorList>
    </citation>
    <scope>NUCLEOTIDE SEQUENCE [LARGE SCALE GENOMIC DNA]</scope>
    <source>
        <strain evidence="2 3">UMB0119</strain>
    </source>
</reference>
<dbReference type="Pfam" id="PF03829">
    <property type="entry name" value="PTSIIA_gutA"/>
    <property type="match status" value="1"/>
</dbReference>
<gene>
    <name evidence="2" type="ORF">CYJ34_01605</name>
</gene>
<dbReference type="AlphaFoldDB" id="A0A2I1MBD2"/>
<dbReference type="GO" id="GO:0009401">
    <property type="term" value="P:phosphoenolpyruvate-dependent sugar phosphotransferase system"/>
    <property type="evidence" value="ECO:0007669"/>
    <property type="project" value="InterPro"/>
</dbReference>
<accession>A0A2I1MBD2</accession>
<dbReference type="InterPro" id="IPR004716">
    <property type="entry name" value="PTS_IIA_glucitol/sorbitol-sp"/>
</dbReference>
<dbReference type="GO" id="GO:0016301">
    <property type="term" value="F:kinase activity"/>
    <property type="evidence" value="ECO:0007669"/>
    <property type="project" value="TreeGrafter"/>
</dbReference>
<dbReference type="GO" id="GO:0008982">
    <property type="term" value="F:protein-N(PI)-phosphohistidine-sugar phosphotransferase activity"/>
    <property type="evidence" value="ECO:0007669"/>
    <property type="project" value="InterPro"/>
</dbReference>
<dbReference type="PANTHER" id="PTHR40398">
    <property type="entry name" value="PTS SYSTEM GLUCITOL/SORBITOL-SPECIFIC EIIA COMPONENT"/>
    <property type="match status" value="1"/>
</dbReference>
<dbReference type="InterPro" id="IPR036665">
    <property type="entry name" value="PTS_IIA_glucitol/sorbitol_sf"/>
</dbReference>
<dbReference type="Proteomes" id="UP000234335">
    <property type="component" value="Unassembled WGS sequence"/>
</dbReference>
<dbReference type="RefSeq" id="WP_101539590.1">
    <property type="nucleotide sequence ID" value="NZ_PKGS01000001.1"/>
</dbReference>
<dbReference type="PANTHER" id="PTHR40398:SF1">
    <property type="entry name" value="PTS SYSTEM GLUCITOL_SORBITOL-SPECIFIC EIIA COMPONENT"/>
    <property type="match status" value="1"/>
</dbReference>
<evidence type="ECO:0000313" key="2">
    <source>
        <dbReference type="EMBL" id="PKZ17430.1"/>
    </source>
</evidence>
<comment type="caution">
    <text evidence="1">Lacks conserved residue(s) required for the propagation of feature annotation.</text>
</comment>
<dbReference type="SUPFAM" id="SSF141530">
    <property type="entry name" value="PTSIIA/GutA-like"/>
    <property type="match status" value="1"/>
</dbReference>
<dbReference type="EMBL" id="PKGS01000001">
    <property type="protein sequence ID" value="PKZ17430.1"/>
    <property type="molecule type" value="Genomic_DNA"/>
</dbReference>
<comment type="caution">
    <text evidence="2">The sequence shown here is derived from an EMBL/GenBank/DDBJ whole genome shotgun (WGS) entry which is preliminary data.</text>
</comment>
<keyword evidence="3" id="KW-1185">Reference proteome</keyword>
<evidence type="ECO:0000313" key="3">
    <source>
        <dbReference type="Proteomes" id="UP000234335"/>
    </source>
</evidence>
<dbReference type="Gene3D" id="2.40.33.40">
    <property type="entry name" value="Phosphotransferase system, glucitol/sorbitol-specific IIA component"/>
    <property type="match status" value="1"/>
</dbReference>
<protein>
    <submittedName>
        <fullName evidence="2">PTS sorbitol transporter subunit IIA</fullName>
    </submittedName>
</protein>
<proteinExistence type="predicted"/>
<name>A0A2I1MBD2_9FIRM</name>
<sequence length="120" mass="13197">MKIIYENTVTNIGNSADEFGNEMIIFFGDNAPEELRDYCYSLEIKDTDGDIKAGDYIDIDGVQSKILAVGDEAQVNLESLAHLTVNLSGNIDDLLPGAIVTEKVDIPDLKIGTEFRILED</sequence>
<dbReference type="PROSITE" id="PS51097">
    <property type="entry name" value="PTS_EIIA_TYPE_5"/>
    <property type="match status" value="1"/>
</dbReference>
<dbReference type="GO" id="GO:0005737">
    <property type="term" value="C:cytoplasm"/>
    <property type="evidence" value="ECO:0007669"/>
    <property type="project" value="InterPro"/>
</dbReference>
<organism evidence="2 3">
    <name type="scientific">Anaerococcus octavius</name>
    <dbReference type="NCBI Taxonomy" id="54007"/>
    <lineage>
        <taxon>Bacteria</taxon>
        <taxon>Bacillati</taxon>
        <taxon>Bacillota</taxon>
        <taxon>Tissierellia</taxon>
        <taxon>Tissierellales</taxon>
        <taxon>Peptoniphilaceae</taxon>
        <taxon>Anaerococcus</taxon>
    </lineage>
</organism>